<dbReference type="PANTHER" id="PTHR46682:SF1">
    <property type="entry name" value="ADHESION G-PROTEIN COUPLED RECEPTOR V1"/>
    <property type="match status" value="1"/>
</dbReference>
<keyword evidence="3" id="KW-0106">Calcium</keyword>
<evidence type="ECO:0000256" key="1">
    <source>
        <dbReference type="ARBA" id="ARBA00022729"/>
    </source>
</evidence>
<evidence type="ECO:0000256" key="4">
    <source>
        <dbReference type="SAM" id="Phobius"/>
    </source>
</evidence>
<dbReference type="Gene3D" id="2.60.40.60">
    <property type="entry name" value="Cadherins"/>
    <property type="match status" value="1"/>
</dbReference>
<accession>A0ABV7JAY0</accession>
<keyword evidence="4" id="KW-0812">Transmembrane</keyword>
<dbReference type="InterPro" id="IPR026919">
    <property type="entry name" value="ADGRV1"/>
</dbReference>
<keyword evidence="2" id="KW-0677">Repeat</keyword>
<sequence>MLSRIAVSVFLMCSLLVSVANAQNRSYHVYLDTDANTGTGCVVNLPDFATTVNGVESRVTVTTDSSTPPVITATNLHQCTGAAFDAGTAISPAALGLNTGLSGADVIESAVSQSSLDLSGSRSVFLYYHVDSATADDVALTNPTGGPISLGFALPVPGLGILAMGLLLLALMLFTRRHLSRQMTVGIIFIGVSTLVWAATIIVDGLTNDWSGINPANTDPVSDTTVSGNFADLTAVFVTKDNNNIYFRMDLVDVENQAPSITTPAAVSVQENQTAVIDVNATDPEGDVEGGGLTYAITGAIDDALFNIDANTGVLTFIVAPDFENPGDAGTDNIYNVQVTVTDSGAATDVQDLVVTVTNDVVDDTSVAFQSATSTTTDEGTVLNVVVELTATAPLTAAVSVDVVDATGGTATDGSDYNSIGTQTLTFPLGATNGTTLNAVLTPVDDNNVEDNETVNLQIQNITGPGLIGTQDTHTATITEDDTAAVQFAVSGSATSDENTPLDVLVSIDIPSGGQLDVAITADVVDALSGTATSGVDYQVFGTQTVTFAIGTTNGNTQITTLTPLDDPTNKGDETVDLMVQNLAGPPAASLGAQTTHIVTITDDEASVAFQSANSATTDEGTALNVAVVLTTPIPLTAPLSVDVVDATGGTATSGADYTAVGTQTLTFPLGSTNGTVQNAVLTPVNDNNVENDESVNLALQNLVGTGSIGAQASHAVTITEDDTATVAFQAASSASVNESTALTVNVLLTIPSGGQLDVAVTADAVDAGGGSATSGVDYTAFGTQLISFPIGTTSGTIQGTTLTPLDDPNSEGDETVNLALQNLSGPAAVSLAAPTTHTATITDDEASVVFQAAASATTEATPLNVAVVLSTPIPLTAPLSVDVVDAGGGSATNATDYAAIGTQTLTFPMGSTNGATQNAVLTPVDDNNVENNETVNLALQNVVGTGSIGAQSTHTTTINENDTATVEFQLAASASADESTALGINVLLNIPSGGQLDVAITADAVDAGGGTATSATDYTAFGTQMVTFAVGSVNGNTQSTTLTPLDDVATEGDETVNLQLQNLAGPVLASLGAQTTHTATITDDDNTAPTGVADSYETIGNTGLHATAGVATTPIRHPNNVLANDTDPELDPLVVSEAFGDLTAPFNGTSTLGGDVVMQTNGDFTYYPPVGMTSMVDTFNYTLSDGSLTSTATVSITITADLVYYVDSNAVAGGSGRDNSRFDALSDVPSTAGSTIYVFTGTGSTTGDITLANNQVLLGNGVNLEFNVNNTLPNPDVLFTSTTRPTLTGTTTLGTGNTIRGLNIGNTGANTGIVGNMFGTATINTVAISGTGKAVDLDTGTAAMTFDSIASANSASEAIDLANVSGNFTVTGLTNIDNASGIGLFIQNSNLTYTFADVTVNNRNSSGVFINAITGGVQTGTFGNVTINNQNGSGTTAFGIDNTVTAGSTITVTSVAINNNGSNSSAIALSNNDGAVININGGNVQNAAGAAVSISNSSGLATYAGTISNTSGRSLQVLTNGGGGTTTLSGNITDTGTGIFLNNNTGAAINFSGILNLNTGGNAAFTATGGGTVSAVNGGSTITTTTGTALDVQNTTIGAGNLVYRRISAGTGAGSPGVGINLINTGNSGGLVVTGTASLAGSGGVIQNKTGADAASPTAGVGLLMNNTRGVQLSNMQFNDFSNYAIFGQTVTNFTLTDSIINGINGTNGGFDEGAVRFINLLGTSVFTGNNISGGLEDQVKIMNNTGTGTITFNDSANDAALIGLDANPGGSLGNDGIQVESQNAAIINLTVDGVAFLGARGDMIQTNVLNTSNFTALMQNNTFNNSHPNIVSGGGGITLSGGNGGGNITQGYDVLSSLHTNAEGNAITVNYVSGAGTISGEVTGTTVGTNGVASSGSTTANGIAVGASQNIQHNTTIDNNVVRGVDGQAGIETIANTDVDFNATIINNRVDQMGGTFSLSAMYNLVGGAGTETGTACLDVRNNIFDASGGAFSSNAVYKDQISTLANFNLPGYSGSANGEFALCGAGTASVDKNTHHVGNGNVMTNGPFPFFAGGVDASTVCGVTGTGTSCPQ</sequence>
<evidence type="ECO:0000256" key="3">
    <source>
        <dbReference type="ARBA" id="ARBA00022837"/>
    </source>
</evidence>
<feature type="signal peptide" evidence="5">
    <location>
        <begin position="1"/>
        <end position="22"/>
    </location>
</feature>
<feature type="transmembrane region" description="Helical" evidence="4">
    <location>
        <begin position="152"/>
        <end position="173"/>
    </location>
</feature>
<dbReference type="SMART" id="SM00710">
    <property type="entry name" value="PbH1"/>
    <property type="match status" value="7"/>
</dbReference>
<dbReference type="InterPro" id="IPR003644">
    <property type="entry name" value="Calx_beta"/>
</dbReference>
<dbReference type="SUPFAM" id="SSF141072">
    <property type="entry name" value="CalX-like"/>
    <property type="match status" value="6"/>
</dbReference>
<evidence type="ECO:0000313" key="7">
    <source>
        <dbReference type="EMBL" id="MFC3193811.1"/>
    </source>
</evidence>
<dbReference type="PROSITE" id="PS50268">
    <property type="entry name" value="CADHERIN_2"/>
    <property type="match status" value="1"/>
</dbReference>
<proteinExistence type="predicted"/>
<keyword evidence="8" id="KW-1185">Reference proteome</keyword>
<evidence type="ECO:0000313" key="8">
    <source>
        <dbReference type="Proteomes" id="UP001595533"/>
    </source>
</evidence>
<reference evidence="8" key="1">
    <citation type="journal article" date="2019" name="Int. J. Syst. Evol. Microbiol.">
        <title>The Global Catalogue of Microorganisms (GCM) 10K type strain sequencing project: providing services to taxonomists for standard genome sequencing and annotation.</title>
        <authorList>
            <consortium name="The Broad Institute Genomics Platform"/>
            <consortium name="The Broad Institute Genome Sequencing Center for Infectious Disease"/>
            <person name="Wu L."/>
            <person name="Ma J."/>
        </authorList>
    </citation>
    <scope>NUCLEOTIDE SEQUENCE [LARGE SCALE GENOMIC DNA]</scope>
    <source>
        <strain evidence="8">KCTC 42953</strain>
    </source>
</reference>
<comment type="caution">
    <text evidence="7">The sequence shown here is derived from an EMBL/GenBank/DDBJ whole genome shotgun (WGS) entry which is preliminary data.</text>
</comment>
<dbReference type="Pfam" id="PF00028">
    <property type="entry name" value="Cadherin"/>
    <property type="match status" value="1"/>
</dbReference>
<dbReference type="InterPro" id="IPR038081">
    <property type="entry name" value="CalX-like_sf"/>
</dbReference>
<feature type="chain" id="PRO_5045101563" evidence="5">
    <location>
        <begin position="23"/>
        <end position="2075"/>
    </location>
</feature>
<dbReference type="RefSeq" id="WP_198538175.1">
    <property type="nucleotide sequence ID" value="NZ_JBHRTS010000003.1"/>
</dbReference>
<keyword evidence="1 5" id="KW-0732">Signal</keyword>
<dbReference type="EMBL" id="JBHRTS010000003">
    <property type="protein sequence ID" value="MFC3193811.1"/>
    <property type="molecule type" value="Genomic_DNA"/>
</dbReference>
<evidence type="ECO:0000256" key="2">
    <source>
        <dbReference type="ARBA" id="ARBA00022737"/>
    </source>
</evidence>
<dbReference type="InterPro" id="IPR006626">
    <property type="entry name" value="PbH1"/>
</dbReference>
<evidence type="ECO:0000259" key="6">
    <source>
        <dbReference type="PROSITE" id="PS50268"/>
    </source>
</evidence>
<dbReference type="InterPro" id="IPR015919">
    <property type="entry name" value="Cadherin-like_sf"/>
</dbReference>
<evidence type="ECO:0000256" key="5">
    <source>
        <dbReference type="SAM" id="SignalP"/>
    </source>
</evidence>
<dbReference type="Pfam" id="PF03160">
    <property type="entry name" value="Calx-beta"/>
    <property type="match status" value="4"/>
</dbReference>
<dbReference type="PANTHER" id="PTHR46682">
    <property type="entry name" value="ADHESION G-PROTEIN COUPLED RECEPTOR V1"/>
    <property type="match status" value="1"/>
</dbReference>
<protein>
    <submittedName>
        <fullName evidence="7">Calx-beta domain-containing protein</fullName>
    </submittedName>
</protein>
<gene>
    <name evidence="7" type="ORF">ACFODZ_06125</name>
</gene>
<dbReference type="CDD" id="cd11304">
    <property type="entry name" value="Cadherin_repeat"/>
    <property type="match status" value="1"/>
</dbReference>
<dbReference type="SUPFAM" id="SSF49313">
    <property type="entry name" value="Cadherin-like"/>
    <property type="match status" value="1"/>
</dbReference>
<keyword evidence="4" id="KW-1133">Transmembrane helix</keyword>
<dbReference type="InterPro" id="IPR002126">
    <property type="entry name" value="Cadherin-like_dom"/>
</dbReference>
<organism evidence="7 8">
    <name type="scientific">Marinicella sediminis</name>
    <dbReference type="NCBI Taxonomy" id="1792834"/>
    <lineage>
        <taxon>Bacteria</taxon>
        <taxon>Pseudomonadati</taxon>
        <taxon>Pseudomonadota</taxon>
        <taxon>Gammaproteobacteria</taxon>
        <taxon>Lysobacterales</taxon>
        <taxon>Marinicellaceae</taxon>
        <taxon>Marinicella</taxon>
    </lineage>
</organism>
<dbReference type="Proteomes" id="UP001595533">
    <property type="component" value="Unassembled WGS sequence"/>
</dbReference>
<feature type="transmembrane region" description="Helical" evidence="4">
    <location>
        <begin position="185"/>
        <end position="203"/>
    </location>
</feature>
<keyword evidence="4" id="KW-0472">Membrane</keyword>
<name>A0ABV7JAY0_9GAMM</name>
<feature type="domain" description="Cadherin" evidence="6">
    <location>
        <begin position="261"/>
        <end position="369"/>
    </location>
</feature>
<dbReference type="Gene3D" id="2.60.40.2030">
    <property type="match status" value="6"/>
</dbReference>